<name>A0A5J5CML7_9PERO</name>
<keyword evidence="7" id="KW-0732">Signal</keyword>
<proteinExistence type="inferred from homology"/>
<sequence>MKSFVMFLVLTLVVFMPEPGECRGFNGIRSAWTKGRGVWKATRTHRHALMATARFGIKQYRDLKAQREDSQ</sequence>
<keyword evidence="6" id="KW-0044">Antibiotic</keyword>
<dbReference type="EMBL" id="VOFY01000018">
    <property type="protein sequence ID" value="KAA8582834.1"/>
    <property type="molecule type" value="Genomic_DNA"/>
</dbReference>
<evidence type="ECO:0000256" key="3">
    <source>
        <dbReference type="ARBA" id="ARBA00022525"/>
    </source>
</evidence>
<evidence type="ECO:0000313" key="9">
    <source>
        <dbReference type="Proteomes" id="UP000327493"/>
    </source>
</evidence>
<reference evidence="8 9" key="1">
    <citation type="submission" date="2019-08" db="EMBL/GenBank/DDBJ databases">
        <title>A chromosome-level genome assembly, high-density linkage maps, and genome scans reveal the genomic architecture of hybrid incompatibilities underlying speciation via character displacement in darters (Percidae: Etheostominae).</title>
        <authorList>
            <person name="Moran R.L."/>
            <person name="Catchen J.M."/>
            <person name="Fuller R.C."/>
        </authorList>
    </citation>
    <scope>NUCLEOTIDE SEQUENCE [LARGE SCALE GENOMIC DNA]</scope>
    <source>
        <strain evidence="8">EspeVRDwgs_2016</strain>
        <tissue evidence="8">Muscle</tissue>
    </source>
</reference>
<evidence type="ECO:0000256" key="1">
    <source>
        <dbReference type="ARBA" id="ARBA00004613"/>
    </source>
</evidence>
<comment type="similarity">
    <text evidence="2">Belongs to the pleurocidin family.</text>
</comment>
<dbReference type="GO" id="GO:0042742">
    <property type="term" value="P:defense response to bacterium"/>
    <property type="evidence" value="ECO:0007669"/>
    <property type="project" value="UniProtKB-KW"/>
</dbReference>
<dbReference type="AlphaFoldDB" id="A0A5J5CML7"/>
<dbReference type="GO" id="GO:0005576">
    <property type="term" value="C:extracellular region"/>
    <property type="evidence" value="ECO:0007669"/>
    <property type="project" value="UniProtKB-SubCell"/>
</dbReference>
<keyword evidence="5" id="KW-0027">Amidation</keyword>
<comment type="subcellular location">
    <subcellularLocation>
        <location evidence="1">Secreted</location>
    </subcellularLocation>
</comment>
<dbReference type="Proteomes" id="UP000327493">
    <property type="component" value="Chromosome 18"/>
</dbReference>
<dbReference type="InterPro" id="IPR012515">
    <property type="entry name" value="Antimicrobial12"/>
</dbReference>
<feature type="signal peptide" evidence="7">
    <location>
        <begin position="1"/>
        <end position="22"/>
    </location>
</feature>
<comment type="caution">
    <text evidence="8">The sequence shown here is derived from an EMBL/GenBank/DDBJ whole genome shotgun (WGS) entry which is preliminary data.</text>
</comment>
<protein>
    <submittedName>
        <fullName evidence="8">Uncharacterized protein</fullName>
    </submittedName>
</protein>
<keyword evidence="9" id="KW-1185">Reference proteome</keyword>
<dbReference type="Pfam" id="PF08107">
    <property type="entry name" value="Antimicrobial12"/>
    <property type="match status" value="1"/>
</dbReference>
<evidence type="ECO:0000256" key="6">
    <source>
        <dbReference type="ARBA" id="ARBA00023022"/>
    </source>
</evidence>
<accession>A0A5J5CML7</accession>
<evidence type="ECO:0000256" key="4">
    <source>
        <dbReference type="ARBA" id="ARBA00022529"/>
    </source>
</evidence>
<evidence type="ECO:0000313" key="8">
    <source>
        <dbReference type="EMBL" id="KAA8582834.1"/>
    </source>
</evidence>
<keyword evidence="3" id="KW-0964">Secreted</keyword>
<feature type="non-terminal residue" evidence="8">
    <location>
        <position position="71"/>
    </location>
</feature>
<organism evidence="8 9">
    <name type="scientific">Etheostoma spectabile</name>
    <name type="common">orangethroat darter</name>
    <dbReference type="NCBI Taxonomy" id="54343"/>
    <lineage>
        <taxon>Eukaryota</taxon>
        <taxon>Metazoa</taxon>
        <taxon>Chordata</taxon>
        <taxon>Craniata</taxon>
        <taxon>Vertebrata</taxon>
        <taxon>Euteleostomi</taxon>
        <taxon>Actinopterygii</taxon>
        <taxon>Neopterygii</taxon>
        <taxon>Teleostei</taxon>
        <taxon>Neoteleostei</taxon>
        <taxon>Acanthomorphata</taxon>
        <taxon>Eupercaria</taxon>
        <taxon>Perciformes</taxon>
        <taxon>Percoidei</taxon>
        <taxon>Percidae</taxon>
        <taxon>Etheostomatinae</taxon>
        <taxon>Etheostoma</taxon>
    </lineage>
</organism>
<gene>
    <name evidence="8" type="ORF">FQN60_015380</name>
</gene>
<evidence type="ECO:0000256" key="2">
    <source>
        <dbReference type="ARBA" id="ARBA00007419"/>
    </source>
</evidence>
<feature type="chain" id="PRO_5023867209" evidence="7">
    <location>
        <begin position="23"/>
        <end position="71"/>
    </location>
</feature>
<evidence type="ECO:0000256" key="5">
    <source>
        <dbReference type="ARBA" id="ARBA00022815"/>
    </source>
</evidence>
<keyword evidence="4" id="KW-0929">Antimicrobial</keyword>
<evidence type="ECO:0000256" key="7">
    <source>
        <dbReference type="SAM" id="SignalP"/>
    </source>
</evidence>